<dbReference type="Pfam" id="PF06207">
    <property type="entry name" value="DUF1002"/>
    <property type="match status" value="1"/>
</dbReference>
<proteinExistence type="predicted"/>
<keyword evidence="1" id="KW-0175">Coiled coil</keyword>
<gene>
    <name evidence="2" type="ORF">SAMN05661086_01874</name>
</gene>
<dbReference type="RefSeq" id="WP_092560419.1">
    <property type="nucleotide sequence ID" value="NZ_FOYZ01000006.1"/>
</dbReference>
<dbReference type="OrthoDB" id="9810153at2"/>
<dbReference type="InterPro" id="IPR009343">
    <property type="entry name" value="DUF1002"/>
</dbReference>
<name>A0A1I6JQD0_9FIRM</name>
<keyword evidence="3" id="KW-1185">Reference proteome</keyword>
<evidence type="ECO:0000313" key="2">
    <source>
        <dbReference type="EMBL" id="SFR81192.1"/>
    </source>
</evidence>
<dbReference type="STRING" id="37658.SAMN05661086_01874"/>
<dbReference type="Proteomes" id="UP000199659">
    <property type="component" value="Unassembled WGS sequence"/>
</dbReference>
<dbReference type="EMBL" id="FOYZ01000006">
    <property type="protein sequence ID" value="SFR81192.1"/>
    <property type="molecule type" value="Genomic_DNA"/>
</dbReference>
<accession>A0A1I6JQD0</accession>
<organism evidence="2 3">
    <name type="scientific">Anaeromicropila populeti</name>
    <dbReference type="NCBI Taxonomy" id="37658"/>
    <lineage>
        <taxon>Bacteria</taxon>
        <taxon>Bacillati</taxon>
        <taxon>Bacillota</taxon>
        <taxon>Clostridia</taxon>
        <taxon>Lachnospirales</taxon>
        <taxon>Lachnospiraceae</taxon>
        <taxon>Anaeromicropila</taxon>
    </lineage>
</organism>
<dbReference type="AlphaFoldDB" id="A0A1I6JQD0"/>
<evidence type="ECO:0000313" key="3">
    <source>
        <dbReference type="Proteomes" id="UP000199659"/>
    </source>
</evidence>
<reference evidence="2 3" key="1">
    <citation type="submission" date="2016-10" db="EMBL/GenBank/DDBJ databases">
        <authorList>
            <person name="de Groot N.N."/>
        </authorList>
    </citation>
    <scope>NUCLEOTIDE SEQUENCE [LARGE SCALE GENOMIC DNA]</scope>
    <source>
        <strain evidence="2 3">743A</strain>
    </source>
</reference>
<protein>
    <submittedName>
        <fullName evidence="2">Uncharacterized protein YpuA, DUF1002 family</fullName>
    </submittedName>
</protein>
<evidence type="ECO:0000256" key="1">
    <source>
        <dbReference type="SAM" id="Coils"/>
    </source>
</evidence>
<sequence length="295" mass="32695">MRLKKILLSFVLLGAVLIQQEIVSADSYDESVTPYVALGADLTEEQKNTVFNLLDIEEEDLEQYKVVEVTNQEEYEYLSGYLSSDIIGTKALSSVKVIKMEDGEGITVRSYNINYCTNGMYCNALLTAGISDAEVVVAGPFQLTGTAALVGTIKAYEEMTGKEIPQESIDAAMNELVLTGELAEDIGNAEKMEQLIALVKQAVVEKSLDSREKILEEIQKDSATLDLELTENQKEKIADLMGKIEGLNLNIDTMKQQAKELYDKLAELNLDTEGFFAKIGNWFSNLWDRIAGLFS</sequence>
<feature type="coiled-coil region" evidence="1">
    <location>
        <begin position="215"/>
        <end position="271"/>
    </location>
</feature>